<gene>
    <name evidence="1" type="ORF">PBRASI_LOCUS5532</name>
</gene>
<organism evidence="1 2">
    <name type="scientific">Paraglomus brasilianum</name>
    <dbReference type="NCBI Taxonomy" id="144538"/>
    <lineage>
        <taxon>Eukaryota</taxon>
        <taxon>Fungi</taxon>
        <taxon>Fungi incertae sedis</taxon>
        <taxon>Mucoromycota</taxon>
        <taxon>Glomeromycotina</taxon>
        <taxon>Glomeromycetes</taxon>
        <taxon>Paraglomerales</taxon>
        <taxon>Paraglomeraceae</taxon>
        <taxon>Paraglomus</taxon>
    </lineage>
</organism>
<reference evidence="1" key="1">
    <citation type="submission" date="2021-06" db="EMBL/GenBank/DDBJ databases">
        <authorList>
            <person name="Kallberg Y."/>
            <person name="Tangrot J."/>
            <person name="Rosling A."/>
        </authorList>
    </citation>
    <scope>NUCLEOTIDE SEQUENCE</scope>
    <source>
        <strain evidence="1">BR232B</strain>
    </source>
</reference>
<dbReference type="OrthoDB" id="10678927at2759"/>
<dbReference type="Proteomes" id="UP000789739">
    <property type="component" value="Unassembled WGS sequence"/>
</dbReference>
<dbReference type="EMBL" id="CAJVPI010000654">
    <property type="protein sequence ID" value="CAG8559857.1"/>
    <property type="molecule type" value="Genomic_DNA"/>
</dbReference>
<keyword evidence="2" id="KW-1185">Reference proteome</keyword>
<accession>A0A9N9BB04</accession>
<comment type="caution">
    <text evidence="1">The sequence shown here is derived from an EMBL/GenBank/DDBJ whole genome shotgun (WGS) entry which is preliminary data.</text>
</comment>
<protein>
    <submittedName>
        <fullName evidence="1">7544_t:CDS:1</fullName>
    </submittedName>
</protein>
<sequence>MTEEPPQKRARTVTKSVLLQALQEFKDPSLCTYNSYGFKDRLINPKETKASVAYLEVGKQLPFTGRANELKELSYIVSGNMAVWKNLRCAETDTFELVVEIAKRTFQHPVVAGGPGHGKTTLMRLGIMKVMQDLYEKNWSHRAFEWDLNYSPLDSVEKILIRTPSGAESILALHILHRSFNGDVIYSDFIRDLQPHLLKQHLDYSDITIDAVLDHVLATMSLEPPDNEPIIVLFHISKTQKLLQTESYHELEALIEATFLFNVKMAQRKDGRYMLLTTFDGTYRAELLKAFERSGVRCRSIILNSVSLQTYIAILHGLAAMAKNSGIKCNSGLQQFTPAGPLNALISDCGDNVQLFSLLLYQIGCFENDERRFTWENFFANLWRMQMKLGLYMIPIESIRMGVINLVNTHYYFYTNDMQNLNCRQLLRVLIPALLNRDITDNITSKVLDSETTWECLEKEGVISLHGKTVELPFILVQVYLNQCKGYNDSIISFIHLLNELDRPSDFRQNEKCDLALTVLNLFHFHYNYPKLVTFTLANLFEGLEGAAANIELEFPSFITNYNIIGWPTVKSHQFNPEKDLHEGAYLGCGNDPYVDSWFVFRRSNCPVTDPGVVVLGIQSKCHKKQKTIKAEDVKVEKEKFRNCLPPGTPFVFMIVADMTSTLVAGDDEIIVTTSNMEKLYGPWLSLRRRFALGRFRV</sequence>
<evidence type="ECO:0000313" key="1">
    <source>
        <dbReference type="EMBL" id="CAG8559857.1"/>
    </source>
</evidence>
<name>A0A9N9BB04_9GLOM</name>
<proteinExistence type="predicted"/>
<dbReference type="AlphaFoldDB" id="A0A9N9BB04"/>
<evidence type="ECO:0000313" key="2">
    <source>
        <dbReference type="Proteomes" id="UP000789739"/>
    </source>
</evidence>